<dbReference type="AlphaFoldDB" id="A0AAJ6CVX5"/>
<dbReference type="FunFam" id="3.40.50.720:FF:000084">
    <property type="entry name" value="Short-chain dehydrogenase reductase"/>
    <property type="match status" value="1"/>
</dbReference>
<dbReference type="PRINTS" id="PR00081">
    <property type="entry name" value="GDHRDH"/>
</dbReference>
<dbReference type="Gene3D" id="3.40.50.720">
    <property type="entry name" value="NAD(P)-binding Rossmann-like Domain"/>
    <property type="match status" value="1"/>
</dbReference>
<proteinExistence type="inferred from homology"/>
<dbReference type="PROSITE" id="PS00061">
    <property type="entry name" value="ADH_SHORT"/>
    <property type="match status" value="1"/>
</dbReference>
<organism evidence="4 5">
    <name type="scientific">Candidatus Lucifugimonas marina</name>
    <dbReference type="NCBI Taxonomy" id="3038979"/>
    <lineage>
        <taxon>Bacteria</taxon>
        <taxon>Bacillati</taxon>
        <taxon>Chloroflexota</taxon>
        <taxon>Dehalococcoidia</taxon>
        <taxon>SAR202 cluster</taxon>
        <taxon>Candidatus Lucifugimonadales</taxon>
        <taxon>Candidatus Lucifugimonadaceae</taxon>
        <taxon>Candidatus Lucifugimonas</taxon>
    </lineage>
</organism>
<evidence type="ECO:0000313" key="6">
    <source>
        <dbReference type="Proteomes" id="UP001321249"/>
    </source>
</evidence>
<gene>
    <name evidence="3" type="ORF">GKO46_13970</name>
    <name evidence="4" type="ORF">GKO48_12875</name>
</gene>
<accession>A0AAJ6CVX5</accession>
<dbReference type="CDD" id="cd05233">
    <property type="entry name" value="SDR_c"/>
    <property type="match status" value="1"/>
</dbReference>
<protein>
    <submittedName>
        <fullName evidence="4">SDR family oxidoreductase</fullName>
    </submittedName>
</protein>
<dbReference type="PANTHER" id="PTHR24321">
    <property type="entry name" value="DEHYDROGENASES, SHORT CHAIN"/>
    <property type="match status" value="1"/>
</dbReference>
<dbReference type="SUPFAM" id="SSF51735">
    <property type="entry name" value="NAD(P)-binding Rossmann-fold domains"/>
    <property type="match status" value="1"/>
</dbReference>
<keyword evidence="2" id="KW-0560">Oxidoreductase</keyword>
<dbReference type="InterPro" id="IPR002347">
    <property type="entry name" value="SDR_fam"/>
</dbReference>
<evidence type="ECO:0000256" key="2">
    <source>
        <dbReference type="ARBA" id="ARBA00023002"/>
    </source>
</evidence>
<reference evidence="4" key="2">
    <citation type="journal article" date="2023" name="Nat. Commun.">
        <title>Cultivation of marine bacteria of the SAR202 clade.</title>
        <authorList>
            <person name="Lim Y."/>
            <person name="Seo J.H."/>
            <person name="Giovannoni S.J."/>
            <person name="Kang I."/>
            <person name="Cho J.C."/>
        </authorList>
    </citation>
    <scope>NUCLEOTIDE SEQUENCE</scope>
    <source>
        <strain evidence="4">JH1073</strain>
    </source>
</reference>
<dbReference type="GO" id="GO:0016491">
    <property type="term" value="F:oxidoreductase activity"/>
    <property type="evidence" value="ECO:0007669"/>
    <property type="project" value="UniProtKB-KW"/>
</dbReference>
<comment type="similarity">
    <text evidence="1">Belongs to the short-chain dehydrogenases/reductases (SDR) family.</text>
</comment>
<reference evidence="5" key="3">
    <citation type="submission" date="2023-06" db="EMBL/GenBank/DDBJ databases">
        <title>Pangenomics reveal diversification of enzyme families and niche specialization in globally abundant SAR202 bacteria.</title>
        <authorList>
            <person name="Saw J.H.W."/>
        </authorList>
    </citation>
    <scope>NUCLEOTIDE SEQUENCE [LARGE SCALE GENOMIC DNA]</scope>
    <source>
        <strain evidence="5">JH1073</strain>
    </source>
</reference>
<sequence length="184" mass="19629">MRLRGGRSVTTTIRAFGRLDYAFNNAGISGGVIPLDEYPRETWDQVMAVNLTGTWLCMQAEIRHMMKNGGGSILNTASISGTRGSPNMPAYSVSKWGVIGMTKAAAKGYGKYGIRVNVVNPGHTEAPMLGALDDEEKMARLIKQYPLGRIGKSNDVAQAVIWLCSDSASYITGVSLPVEGGATA</sequence>
<dbReference type="Proteomes" id="UP001219901">
    <property type="component" value="Chromosome"/>
</dbReference>
<evidence type="ECO:0000313" key="4">
    <source>
        <dbReference type="EMBL" id="WFG40460.1"/>
    </source>
</evidence>
<keyword evidence="5" id="KW-1185">Reference proteome</keyword>
<reference evidence="5 6" key="1">
    <citation type="submission" date="2019-11" db="EMBL/GenBank/DDBJ databases">
        <authorList>
            <person name="Cho J.-C."/>
        </authorList>
    </citation>
    <scope>NUCLEOTIDE SEQUENCE [LARGE SCALE GENOMIC DNA]</scope>
    <source>
        <strain evidence="4 5">JH1073</strain>
        <strain evidence="3 6">JH702</strain>
    </source>
</reference>
<dbReference type="Pfam" id="PF13561">
    <property type="entry name" value="adh_short_C2"/>
    <property type="match status" value="1"/>
</dbReference>
<dbReference type="Proteomes" id="UP001321249">
    <property type="component" value="Unassembled WGS sequence"/>
</dbReference>
<dbReference type="InterPro" id="IPR020904">
    <property type="entry name" value="Sc_DH/Rdtase_CS"/>
</dbReference>
<evidence type="ECO:0000313" key="3">
    <source>
        <dbReference type="EMBL" id="MDG0868166.1"/>
    </source>
</evidence>
<evidence type="ECO:0000256" key="1">
    <source>
        <dbReference type="ARBA" id="ARBA00006484"/>
    </source>
</evidence>
<dbReference type="EMBL" id="CP046147">
    <property type="protein sequence ID" value="WFG40460.1"/>
    <property type="molecule type" value="Genomic_DNA"/>
</dbReference>
<dbReference type="PANTHER" id="PTHR24321:SF8">
    <property type="entry name" value="ESTRADIOL 17-BETA-DEHYDROGENASE 8-RELATED"/>
    <property type="match status" value="1"/>
</dbReference>
<dbReference type="InterPro" id="IPR036291">
    <property type="entry name" value="NAD(P)-bd_dom_sf"/>
</dbReference>
<dbReference type="EMBL" id="WMBE01000009">
    <property type="protein sequence ID" value="MDG0868166.1"/>
    <property type="molecule type" value="Genomic_DNA"/>
</dbReference>
<evidence type="ECO:0000313" key="5">
    <source>
        <dbReference type="Proteomes" id="UP001219901"/>
    </source>
</evidence>
<dbReference type="PRINTS" id="PR00080">
    <property type="entry name" value="SDRFAMILY"/>
</dbReference>
<name>A0AAJ6CVX5_9CHLR</name>